<comment type="caution">
    <text evidence="13">The sequence shown here is derived from an EMBL/GenBank/DDBJ whole genome shotgun (WGS) entry which is preliminary data.</text>
</comment>
<dbReference type="NCBIfam" id="TIGR00147">
    <property type="entry name" value="YegS/Rv2252/BmrU family lipid kinase"/>
    <property type="match status" value="1"/>
</dbReference>
<dbReference type="InterPro" id="IPR050187">
    <property type="entry name" value="Lipid_Phosphate_FormReg"/>
</dbReference>
<evidence type="ECO:0000313" key="14">
    <source>
        <dbReference type="Proteomes" id="UP000284395"/>
    </source>
</evidence>
<dbReference type="InterPro" id="IPR001206">
    <property type="entry name" value="Diacylglycerol_kinase_cat_dom"/>
</dbReference>
<dbReference type="GO" id="GO:0046872">
    <property type="term" value="F:metal ion binding"/>
    <property type="evidence" value="ECO:0007669"/>
    <property type="project" value="UniProtKB-KW"/>
</dbReference>
<dbReference type="SUPFAM" id="SSF111331">
    <property type="entry name" value="NAD kinase/diacylglycerol kinase-like"/>
    <property type="match status" value="1"/>
</dbReference>
<keyword evidence="4" id="KW-0479">Metal-binding</keyword>
<dbReference type="PANTHER" id="PTHR12358">
    <property type="entry name" value="SPHINGOSINE KINASE"/>
    <property type="match status" value="1"/>
</dbReference>
<gene>
    <name evidence="13" type="primary">yegS</name>
    <name evidence="13" type="ORF">D6851_16170</name>
</gene>
<evidence type="ECO:0000259" key="12">
    <source>
        <dbReference type="PROSITE" id="PS50146"/>
    </source>
</evidence>
<dbReference type="GO" id="GO:0008654">
    <property type="term" value="P:phospholipid biosynthetic process"/>
    <property type="evidence" value="ECO:0007669"/>
    <property type="project" value="UniProtKB-KW"/>
</dbReference>
<dbReference type="Pfam" id="PF00781">
    <property type="entry name" value="DAGK_cat"/>
    <property type="match status" value="1"/>
</dbReference>
<dbReference type="Gene3D" id="3.40.50.10330">
    <property type="entry name" value="Probable inorganic polyphosphate/atp-NAD kinase, domain 1"/>
    <property type="match status" value="1"/>
</dbReference>
<dbReference type="GO" id="GO:0005886">
    <property type="term" value="C:plasma membrane"/>
    <property type="evidence" value="ECO:0007669"/>
    <property type="project" value="TreeGrafter"/>
</dbReference>
<dbReference type="PROSITE" id="PS50146">
    <property type="entry name" value="DAGK"/>
    <property type="match status" value="1"/>
</dbReference>
<name>A0A420EAF6_9SPHN</name>
<dbReference type="GO" id="GO:0005524">
    <property type="term" value="F:ATP binding"/>
    <property type="evidence" value="ECO:0007669"/>
    <property type="project" value="UniProtKB-KW"/>
</dbReference>
<dbReference type="OrthoDB" id="9815110at2"/>
<evidence type="ECO:0000256" key="4">
    <source>
        <dbReference type="ARBA" id="ARBA00022723"/>
    </source>
</evidence>
<dbReference type="InterPro" id="IPR016064">
    <property type="entry name" value="NAD/diacylglycerol_kinase_sf"/>
</dbReference>
<comment type="cofactor">
    <cofactor evidence="1">
        <name>Mg(2+)</name>
        <dbReference type="ChEBI" id="CHEBI:18420"/>
    </cofactor>
</comment>
<keyword evidence="8" id="KW-0460">Magnesium</keyword>
<keyword evidence="14" id="KW-1185">Reference proteome</keyword>
<dbReference type="RefSeq" id="WP_120325944.1">
    <property type="nucleotide sequence ID" value="NZ_RAPF01000013.1"/>
</dbReference>
<dbReference type="AlphaFoldDB" id="A0A420EAF6"/>
<keyword evidence="5" id="KW-0547">Nucleotide-binding</keyword>
<dbReference type="Pfam" id="PF19279">
    <property type="entry name" value="YegS_C"/>
    <property type="match status" value="1"/>
</dbReference>
<dbReference type="Gene3D" id="2.60.200.40">
    <property type="match status" value="1"/>
</dbReference>
<evidence type="ECO:0000256" key="1">
    <source>
        <dbReference type="ARBA" id="ARBA00001946"/>
    </source>
</evidence>
<protein>
    <submittedName>
        <fullName evidence="13">Lipid kinase YegS</fullName>
    </submittedName>
</protein>
<dbReference type="GO" id="GO:0016301">
    <property type="term" value="F:kinase activity"/>
    <property type="evidence" value="ECO:0007669"/>
    <property type="project" value="UniProtKB-KW"/>
</dbReference>
<evidence type="ECO:0000256" key="3">
    <source>
        <dbReference type="ARBA" id="ARBA00022679"/>
    </source>
</evidence>
<reference evidence="13 14" key="1">
    <citation type="submission" date="2018-09" db="EMBL/GenBank/DDBJ databases">
        <title>Altererythrobacter spongiae sp. nov., isolated from a marine sponge.</title>
        <authorList>
            <person name="Zhuang L."/>
            <person name="Luo L."/>
        </authorList>
    </citation>
    <scope>NUCLEOTIDE SEQUENCE [LARGE SCALE GENOMIC DNA]</scope>
    <source>
        <strain evidence="13 14">HN-Y73</strain>
    </source>
</reference>
<keyword evidence="3" id="KW-0808">Transferase</keyword>
<evidence type="ECO:0000256" key="7">
    <source>
        <dbReference type="ARBA" id="ARBA00022840"/>
    </source>
</evidence>
<evidence type="ECO:0000256" key="11">
    <source>
        <dbReference type="ARBA" id="ARBA00023264"/>
    </source>
</evidence>
<evidence type="ECO:0000256" key="9">
    <source>
        <dbReference type="ARBA" id="ARBA00023098"/>
    </source>
</evidence>
<evidence type="ECO:0000256" key="10">
    <source>
        <dbReference type="ARBA" id="ARBA00023209"/>
    </source>
</evidence>
<sequence length="314" mass="33890">MTRIRIILHGKAAGNMQVRAAVTKLRAEGHEIGVRVTWEAGDARRLAREAVEDARREKIERIVAGGGDGTFNEVFASAWLASPPAYCSFGILPLGTANDFAHSTDIPTQDPEAALRLIVSTSPRLMDVGLLNGAPFFNLVSGGFGSQVTAQTDPALKRHVGGLAYVLSGLSRLKDLEACRGRFRTDDFEWEGRFLAFALGNGRQAGGGISLCPAACLDDGQIDLFILPEVLRDARARAMHGLLLEGPESLEKLAVRTRSDRIFFEADEDVSVNLDGEPRQVRHCQIECRARALPVHVGSHGLFCASADKAVCSS</sequence>
<proteinExistence type="predicted"/>
<dbReference type="SMART" id="SM00046">
    <property type="entry name" value="DAGKc"/>
    <property type="match status" value="1"/>
</dbReference>
<keyword evidence="9" id="KW-0443">Lipid metabolism</keyword>
<dbReference type="EMBL" id="RAPF01000013">
    <property type="protein sequence ID" value="RKF17666.1"/>
    <property type="molecule type" value="Genomic_DNA"/>
</dbReference>
<organism evidence="13 14">
    <name type="scientific">Altericroceibacterium spongiae</name>
    <dbReference type="NCBI Taxonomy" id="2320269"/>
    <lineage>
        <taxon>Bacteria</taxon>
        <taxon>Pseudomonadati</taxon>
        <taxon>Pseudomonadota</taxon>
        <taxon>Alphaproteobacteria</taxon>
        <taxon>Sphingomonadales</taxon>
        <taxon>Erythrobacteraceae</taxon>
        <taxon>Altericroceibacterium</taxon>
    </lineage>
</organism>
<dbReference type="InterPro" id="IPR045540">
    <property type="entry name" value="YegS/DAGK_C"/>
</dbReference>
<dbReference type="PANTHER" id="PTHR12358:SF106">
    <property type="entry name" value="LIPID KINASE YEGS"/>
    <property type="match status" value="1"/>
</dbReference>
<dbReference type="NCBIfam" id="NF009602">
    <property type="entry name" value="PRK13054.1"/>
    <property type="match status" value="1"/>
</dbReference>
<keyword evidence="7" id="KW-0067">ATP-binding</keyword>
<dbReference type="InterPro" id="IPR017438">
    <property type="entry name" value="ATP-NAD_kinase_N"/>
</dbReference>
<keyword evidence="6 13" id="KW-0418">Kinase</keyword>
<accession>A0A420EAF6</accession>
<keyword evidence="2" id="KW-0444">Lipid biosynthesis</keyword>
<evidence type="ECO:0000256" key="6">
    <source>
        <dbReference type="ARBA" id="ARBA00022777"/>
    </source>
</evidence>
<evidence type="ECO:0000313" key="13">
    <source>
        <dbReference type="EMBL" id="RKF17666.1"/>
    </source>
</evidence>
<dbReference type="Proteomes" id="UP000284395">
    <property type="component" value="Unassembled WGS sequence"/>
</dbReference>
<keyword evidence="10" id="KW-0594">Phospholipid biosynthesis</keyword>
<evidence type="ECO:0000256" key="8">
    <source>
        <dbReference type="ARBA" id="ARBA00022842"/>
    </source>
</evidence>
<feature type="domain" description="DAGKc" evidence="12">
    <location>
        <begin position="1"/>
        <end position="135"/>
    </location>
</feature>
<keyword evidence="11" id="KW-1208">Phospholipid metabolism</keyword>
<evidence type="ECO:0000256" key="5">
    <source>
        <dbReference type="ARBA" id="ARBA00022741"/>
    </source>
</evidence>
<evidence type="ECO:0000256" key="2">
    <source>
        <dbReference type="ARBA" id="ARBA00022516"/>
    </source>
</evidence>
<dbReference type="InterPro" id="IPR005218">
    <property type="entry name" value="Diacylglycerol/lipid_kinase"/>
</dbReference>